<evidence type="ECO:0000256" key="1">
    <source>
        <dbReference type="ARBA" id="ARBA00007345"/>
    </source>
</evidence>
<evidence type="ECO:0000256" key="5">
    <source>
        <dbReference type="RuleBase" id="RU003485"/>
    </source>
</evidence>
<gene>
    <name evidence="6" type="ORF">PACLA_8A044201</name>
</gene>
<dbReference type="InterPro" id="IPR002222">
    <property type="entry name" value="Ribosomal_uS19"/>
</dbReference>
<dbReference type="SUPFAM" id="SSF54570">
    <property type="entry name" value="Ribosomal protein S19"/>
    <property type="match status" value="1"/>
</dbReference>
<dbReference type="InterPro" id="IPR020934">
    <property type="entry name" value="Ribosomal_uS19_CS"/>
</dbReference>
<proteinExistence type="inferred from homology"/>
<reference evidence="6" key="1">
    <citation type="submission" date="2020-04" db="EMBL/GenBank/DDBJ databases">
        <authorList>
            <person name="Alioto T."/>
            <person name="Alioto T."/>
            <person name="Gomez Garrido J."/>
        </authorList>
    </citation>
    <scope>NUCLEOTIDE SEQUENCE</scope>
    <source>
        <strain evidence="6">A484AB</strain>
    </source>
</reference>
<evidence type="ECO:0000256" key="3">
    <source>
        <dbReference type="ARBA" id="ARBA00023274"/>
    </source>
</evidence>
<dbReference type="Proteomes" id="UP001152795">
    <property type="component" value="Unassembled WGS sequence"/>
</dbReference>
<organism evidence="6 7">
    <name type="scientific">Paramuricea clavata</name>
    <name type="common">Red gorgonian</name>
    <name type="synonym">Violescent sea-whip</name>
    <dbReference type="NCBI Taxonomy" id="317549"/>
    <lineage>
        <taxon>Eukaryota</taxon>
        <taxon>Metazoa</taxon>
        <taxon>Cnidaria</taxon>
        <taxon>Anthozoa</taxon>
        <taxon>Octocorallia</taxon>
        <taxon>Malacalcyonacea</taxon>
        <taxon>Plexauridae</taxon>
        <taxon>Paramuricea</taxon>
    </lineage>
</organism>
<dbReference type="PROSITE" id="PS00323">
    <property type="entry name" value="RIBOSOMAL_S19"/>
    <property type="match status" value="1"/>
</dbReference>
<dbReference type="GO" id="GO:0003723">
    <property type="term" value="F:RNA binding"/>
    <property type="evidence" value="ECO:0007669"/>
    <property type="project" value="InterPro"/>
</dbReference>
<dbReference type="GO" id="GO:0022627">
    <property type="term" value="C:cytosolic small ribosomal subunit"/>
    <property type="evidence" value="ECO:0007669"/>
    <property type="project" value="TreeGrafter"/>
</dbReference>
<dbReference type="InterPro" id="IPR005713">
    <property type="entry name" value="Ribosomal_uS19_euk/arc"/>
</dbReference>
<dbReference type="EMBL" id="CACRXK020001290">
    <property type="protein sequence ID" value="CAB3988180.1"/>
    <property type="molecule type" value="Genomic_DNA"/>
</dbReference>
<dbReference type="PANTHER" id="PTHR11880">
    <property type="entry name" value="RIBOSOMAL PROTEIN S19P FAMILY MEMBER"/>
    <property type="match status" value="1"/>
</dbReference>
<evidence type="ECO:0000313" key="6">
    <source>
        <dbReference type="EMBL" id="CAB3988180.1"/>
    </source>
</evidence>
<keyword evidence="3 5" id="KW-0687">Ribonucleoprotein</keyword>
<dbReference type="PRINTS" id="PR00975">
    <property type="entry name" value="RIBOSOMALS19"/>
</dbReference>
<dbReference type="GO" id="GO:0006412">
    <property type="term" value="P:translation"/>
    <property type="evidence" value="ECO:0007669"/>
    <property type="project" value="InterPro"/>
</dbReference>
<keyword evidence="2 5" id="KW-0689">Ribosomal protein</keyword>
<dbReference type="InterPro" id="IPR023575">
    <property type="entry name" value="Ribosomal_uS19_SF"/>
</dbReference>
<dbReference type="GO" id="GO:0000028">
    <property type="term" value="P:ribosomal small subunit assembly"/>
    <property type="evidence" value="ECO:0007669"/>
    <property type="project" value="TreeGrafter"/>
</dbReference>
<dbReference type="PIRSF" id="PIRSF002144">
    <property type="entry name" value="Ribosomal_S19"/>
    <property type="match status" value="1"/>
</dbReference>
<dbReference type="NCBIfam" id="NF003121">
    <property type="entry name" value="PRK04038.1"/>
    <property type="match status" value="1"/>
</dbReference>
<keyword evidence="7" id="KW-1185">Reference proteome</keyword>
<dbReference type="GO" id="GO:0003735">
    <property type="term" value="F:structural constituent of ribosome"/>
    <property type="evidence" value="ECO:0007669"/>
    <property type="project" value="InterPro"/>
</dbReference>
<accession>A0A7D9HQD6</accession>
<evidence type="ECO:0000256" key="2">
    <source>
        <dbReference type="ARBA" id="ARBA00022980"/>
    </source>
</evidence>
<dbReference type="PANTHER" id="PTHR11880:SF2">
    <property type="entry name" value="SMALL RIBOSOMAL SUBUNIT PROTEIN US19"/>
    <property type="match status" value="1"/>
</dbReference>
<dbReference type="AlphaFoldDB" id="A0A7D9HQD6"/>
<name>A0A7D9HQD6_PARCT</name>
<comment type="similarity">
    <text evidence="1 5">Belongs to the universal ribosomal protein uS19 family.</text>
</comment>
<dbReference type="Pfam" id="PF00203">
    <property type="entry name" value="Ribosomal_S19"/>
    <property type="match status" value="1"/>
</dbReference>
<sequence>MTAQWNRLVTSSLIFSFLSQNITNKMADVQVKKKRTFRKFTYRGVDLDQLLDLQSDNLMELVHARARRRFSRGLKRKPLALIKKLRKAKKEAPPMEKPEVVKTHLRNMIVVPEMIGSVIGVYNGKTFNQIEIKPEMIGHYLGEFSITYKPVKHGRPGIGATHSSRFIPLK</sequence>
<evidence type="ECO:0000313" key="7">
    <source>
        <dbReference type="Proteomes" id="UP001152795"/>
    </source>
</evidence>
<dbReference type="OrthoDB" id="10258210at2759"/>
<evidence type="ECO:0000256" key="4">
    <source>
        <dbReference type="ARBA" id="ARBA00035469"/>
    </source>
</evidence>
<dbReference type="HAMAP" id="MF_00531">
    <property type="entry name" value="Ribosomal_uS19"/>
    <property type="match status" value="1"/>
</dbReference>
<dbReference type="Gene3D" id="3.30.860.10">
    <property type="entry name" value="30s Ribosomal Protein S19, Chain A"/>
    <property type="match status" value="1"/>
</dbReference>
<comment type="caution">
    <text evidence="6">The sequence shown here is derived from an EMBL/GenBank/DDBJ whole genome shotgun (WGS) entry which is preliminary data.</text>
</comment>
<dbReference type="NCBIfam" id="TIGR01025">
    <property type="entry name" value="uS19_arch"/>
    <property type="match status" value="1"/>
</dbReference>
<protein>
    <recommendedName>
        <fullName evidence="4">40S ribosomal protein S15</fullName>
    </recommendedName>
</protein>
<dbReference type="FunFam" id="3.30.860.10:FF:000002">
    <property type="entry name" value="40S ribosomal protein S15"/>
    <property type="match status" value="1"/>
</dbReference>